<dbReference type="InterPro" id="IPR011712">
    <property type="entry name" value="Sig_transdc_His_kin_sub3_dim/P"/>
</dbReference>
<evidence type="ECO:0000313" key="11">
    <source>
        <dbReference type="EMBL" id="GIF80422.1"/>
    </source>
</evidence>
<organism evidence="11 12">
    <name type="scientific">Catellatospora bangladeshensis</name>
    <dbReference type="NCBI Taxonomy" id="310355"/>
    <lineage>
        <taxon>Bacteria</taxon>
        <taxon>Bacillati</taxon>
        <taxon>Actinomycetota</taxon>
        <taxon>Actinomycetes</taxon>
        <taxon>Micromonosporales</taxon>
        <taxon>Micromonosporaceae</taxon>
        <taxon>Catellatospora</taxon>
    </lineage>
</organism>
<sequence length="372" mass="38870">MIDASLGGMVTLIVAVAITADVGGARGPDAGAYLFALGLGLLMLVRRTHPGLALLATAVGLSGYYIADYPPIGLAVPVAAALYSAAEQGRTLLAISVGSVLLAASCFFRLRDGEQLSYLLGYELPWSVAVMAGAVALGDGVRSRQIRHAQQRRREQDLLAATREQAARRIAQERLQVSRDLHDVLAHTTTVISLQADVAREALDDRDPAAARAALAVIREASGQATEELRATVALLRQPAEQAARTPAGGLAQLDRLAAATSAAGLPATVRVHGARAPVPAVVDATAYRIVQEALTNAVRHARATRVDVEVRHLPGRIEITVRDDGRGDTGGRGGHGLTGMRERAEIVGGTLSTTSGAGFAVRVELPLRVAP</sequence>
<dbReference type="EC" id="2.7.13.3" evidence="2"/>
<dbReference type="SUPFAM" id="SSF55874">
    <property type="entry name" value="ATPase domain of HSP90 chaperone/DNA topoisomerase II/histidine kinase"/>
    <property type="match status" value="1"/>
</dbReference>
<dbReference type="PANTHER" id="PTHR24421:SF10">
    <property type="entry name" value="NITRATE_NITRITE SENSOR PROTEIN NARQ"/>
    <property type="match status" value="1"/>
</dbReference>
<dbReference type="InterPro" id="IPR036890">
    <property type="entry name" value="HATPase_C_sf"/>
</dbReference>
<evidence type="ECO:0000256" key="8">
    <source>
        <dbReference type="ARBA" id="ARBA00023012"/>
    </source>
</evidence>
<keyword evidence="5" id="KW-0547">Nucleotide-binding</keyword>
<dbReference type="InterPro" id="IPR050482">
    <property type="entry name" value="Sensor_HK_TwoCompSys"/>
</dbReference>
<evidence type="ECO:0000256" key="3">
    <source>
        <dbReference type="ARBA" id="ARBA00022553"/>
    </source>
</evidence>
<dbReference type="Proteomes" id="UP000601223">
    <property type="component" value="Unassembled WGS sequence"/>
</dbReference>
<keyword evidence="9" id="KW-0812">Transmembrane</keyword>
<evidence type="ECO:0000256" key="7">
    <source>
        <dbReference type="ARBA" id="ARBA00022840"/>
    </source>
</evidence>
<keyword evidence="7" id="KW-0067">ATP-binding</keyword>
<dbReference type="PANTHER" id="PTHR24421">
    <property type="entry name" value="NITRATE/NITRITE SENSOR PROTEIN NARX-RELATED"/>
    <property type="match status" value="1"/>
</dbReference>
<keyword evidence="12" id="KW-1185">Reference proteome</keyword>
<feature type="transmembrane region" description="Helical" evidence="9">
    <location>
        <begin position="92"/>
        <end position="110"/>
    </location>
</feature>
<dbReference type="AlphaFoldDB" id="A0A8J3JH64"/>
<comment type="catalytic activity">
    <reaction evidence="1">
        <text>ATP + protein L-histidine = ADP + protein N-phospho-L-histidine.</text>
        <dbReference type="EC" id="2.7.13.3"/>
    </reaction>
</comment>
<keyword evidence="4" id="KW-0808">Transferase</keyword>
<gene>
    <name evidence="11" type="ORF">Cba03nite_17710</name>
</gene>
<keyword evidence="8" id="KW-0902">Two-component regulatory system</keyword>
<evidence type="ECO:0000256" key="5">
    <source>
        <dbReference type="ARBA" id="ARBA00022741"/>
    </source>
</evidence>
<name>A0A8J3JH64_9ACTN</name>
<evidence type="ECO:0000256" key="1">
    <source>
        <dbReference type="ARBA" id="ARBA00000085"/>
    </source>
</evidence>
<feature type="transmembrane region" description="Helical" evidence="9">
    <location>
        <begin position="52"/>
        <end position="72"/>
    </location>
</feature>
<dbReference type="GO" id="GO:0016020">
    <property type="term" value="C:membrane"/>
    <property type="evidence" value="ECO:0007669"/>
    <property type="project" value="InterPro"/>
</dbReference>
<dbReference type="Pfam" id="PF02518">
    <property type="entry name" value="HATPase_c"/>
    <property type="match status" value="1"/>
</dbReference>
<dbReference type="GO" id="GO:0046983">
    <property type="term" value="F:protein dimerization activity"/>
    <property type="evidence" value="ECO:0007669"/>
    <property type="project" value="InterPro"/>
</dbReference>
<dbReference type="EMBL" id="BONF01000009">
    <property type="protein sequence ID" value="GIF80422.1"/>
    <property type="molecule type" value="Genomic_DNA"/>
</dbReference>
<keyword evidence="9" id="KW-1133">Transmembrane helix</keyword>
<protein>
    <recommendedName>
        <fullName evidence="2">histidine kinase</fullName>
        <ecNumber evidence="2">2.7.13.3</ecNumber>
    </recommendedName>
</protein>
<evidence type="ECO:0000259" key="10">
    <source>
        <dbReference type="SMART" id="SM00387"/>
    </source>
</evidence>
<evidence type="ECO:0000256" key="9">
    <source>
        <dbReference type="SAM" id="Phobius"/>
    </source>
</evidence>
<evidence type="ECO:0000256" key="4">
    <source>
        <dbReference type="ARBA" id="ARBA00022679"/>
    </source>
</evidence>
<accession>A0A8J3JH64</accession>
<dbReference type="GO" id="GO:0005524">
    <property type="term" value="F:ATP binding"/>
    <property type="evidence" value="ECO:0007669"/>
    <property type="project" value="UniProtKB-KW"/>
</dbReference>
<keyword evidence="9" id="KW-0472">Membrane</keyword>
<evidence type="ECO:0000256" key="2">
    <source>
        <dbReference type="ARBA" id="ARBA00012438"/>
    </source>
</evidence>
<feature type="domain" description="Histidine kinase/HSP90-like ATPase" evidence="10">
    <location>
        <begin position="283"/>
        <end position="370"/>
    </location>
</feature>
<keyword evidence="6 11" id="KW-0418">Kinase</keyword>
<dbReference type="InterPro" id="IPR003594">
    <property type="entry name" value="HATPase_dom"/>
</dbReference>
<dbReference type="GO" id="GO:0000155">
    <property type="term" value="F:phosphorelay sensor kinase activity"/>
    <property type="evidence" value="ECO:0007669"/>
    <property type="project" value="InterPro"/>
</dbReference>
<dbReference type="Gene3D" id="1.20.5.1930">
    <property type="match status" value="1"/>
</dbReference>
<dbReference type="Pfam" id="PF07730">
    <property type="entry name" value="HisKA_3"/>
    <property type="match status" value="1"/>
</dbReference>
<dbReference type="CDD" id="cd16917">
    <property type="entry name" value="HATPase_UhpB-NarQ-NarX-like"/>
    <property type="match status" value="1"/>
</dbReference>
<evidence type="ECO:0000256" key="6">
    <source>
        <dbReference type="ARBA" id="ARBA00022777"/>
    </source>
</evidence>
<proteinExistence type="predicted"/>
<dbReference type="SMART" id="SM00387">
    <property type="entry name" value="HATPase_c"/>
    <property type="match status" value="1"/>
</dbReference>
<feature type="transmembrane region" description="Helical" evidence="9">
    <location>
        <begin position="30"/>
        <end position="45"/>
    </location>
</feature>
<reference evidence="11 12" key="1">
    <citation type="submission" date="2021-01" db="EMBL/GenBank/DDBJ databases">
        <title>Whole genome shotgun sequence of Catellatospora bangladeshensis NBRC 107357.</title>
        <authorList>
            <person name="Komaki H."/>
            <person name="Tamura T."/>
        </authorList>
    </citation>
    <scope>NUCLEOTIDE SEQUENCE [LARGE SCALE GENOMIC DNA]</scope>
    <source>
        <strain evidence="11 12">NBRC 107357</strain>
    </source>
</reference>
<comment type="caution">
    <text evidence="11">The sequence shown here is derived from an EMBL/GenBank/DDBJ whole genome shotgun (WGS) entry which is preliminary data.</text>
</comment>
<dbReference type="Gene3D" id="3.30.565.10">
    <property type="entry name" value="Histidine kinase-like ATPase, C-terminal domain"/>
    <property type="match status" value="1"/>
</dbReference>
<evidence type="ECO:0000313" key="12">
    <source>
        <dbReference type="Proteomes" id="UP000601223"/>
    </source>
</evidence>
<keyword evidence="3" id="KW-0597">Phosphoprotein</keyword>